<dbReference type="Pfam" id="PF09172">
    <property type="entry name" value="Vit_open_b-sht"/>
    <property type="match status" value="1"/>
</dbReference>
<accession>A0A915L692</accession>
<dbReference type="InterPro" id="IPR015819">
    <property type="entry name" value="Lipid_transp_b-sht_shell"/>
</dbReference>
<dbReference type="GO" id="GO:0005319">
    <property type="term" value="F:lipid transporter activity"/>
    <property type="evidence" value="ECO:0007669"/>
    <property type="project" value="InterPro"/>
</dbReference>
<dbReference type="InterPro" id="IPR015255">
    <property type="entry name" value="Vitellinogen_open_b-sht"/>
</dbReference>
<evidence type="ECO:0000313" key="4">
    <source>
        <dbReference type="WBParaSite" id="nRc.2.0.1.t46033-RA"/>
    </source>
</evidence>
<reference evidence="4" key="1">
    <citation type="submission" date="2022-11" db="UniProtKB">
        <authorList>
            <consortium name="WormBaseParasite"/>
        </authorList>
    </citation>
    <scope>IDENTIFICATION</scope>
</reference>
<dbReference type="Gene3D" id="2.20.80.10">
    <property type="entry name" value="Lipovitellin-phosvitin complex, chain A, domain 4"/>
    <property type="match status" value="1"/>
</dbReference>
<dbReference type="AlphaFoldDB" id="A0A915L692"/>
<evidence type="ECO:0000259" key="2">
    <source>
        <dbReference type="Pfam" id="PF09172"/>
    </source>
</evidence>
<dbReference type="Proteomes" id="UP000887565">
    <property type="component" value="Unplaced"/>
</dbReference>
<evidence type="ECO:0000313" key="3">
    <source>
        <dbReference type="Proteomes" id="UP000887565"/>
    </source>
</evidence>
<evidence type="ECO:0000256" key="1">
    <source>
        <dbReference type="ARBA" id="ARBA00022761"/>
    </source>
</evidence>
<organism evidence="3 4">
    <name type="scientific">Romanomermis culicivorax</name>
    <name type="common">Nematode worm</name>
    <dbReference type="NCBI Taxonomy" id="13658"/>
    <lineage>
        <taxon>Eukaryota</taxon>
        <taxon>Metazoa</taxon>
        <taxon>Ecdysozoa</taxon>
        <taxon>Nematoda</taxon>
        <taxon>Enoplea</taxon>
        <taxon>Dorylaimia</taxon>
        <taxon>Mermithida</taxon>
        <taxon>Mermithoidea</taxon>
        <taxon>Mermithidae</taxon>
        <taxon>Romanomermis</taxon>
    </lineage>
</organism>
<feature type="domain" description="Vitellinogen open beta-sheet" evidence="2">
    <location>
        <begin position="30"/>
        <end position="102"/>
    </location>
</feature>
<protein>
    <submittedName>
        <fullName evidence="4">Vitellinogen open beta-sheet domain-containing protein</fullName>
    </submittedName>
</protein>
<dbReference type="SUPFAM" id="SSF56968">
    <property type="entry name" value="Lipovitellin-phosvitin complex, beta-sheet shell regions"/>
    <property type="match status" value="1"/>
</dbReference>
<sequence length="102" mass="11790">MMIPFEKDLILKYLRQFAFSLKEDMLQRAILYHLKEMSNKPAIDINFHEAMLLSEKERQIPTSLGVPLNLEITMPMVAKATGSLKLNVEKLDKFSVRVDLNP</sequence>
<keyword evidence="3" id="KW-1185">Reference proteome</keyword>
<dbReference type="WBParaSite" id="nRc.2.0.1.t46033-RA">
    <property type="protein sequence ID" value="nRc.2.0.1.t46033-RA"/>
    <property type="gene ID" value="nRc.2.0.1.g46033"/>
</dbReference>
<proteinExistence type="predicted"/>
<name>A0A915L692_ROMCU</name>
<keyword evidence="1" id="KW-0758">Storage protein</keyword>